<feature type="domain" description="Enoyl reductase (ER)" evidence="7">
    <location>
        <begin position="19"/>
        <end position="356"/>
    </location>
</feature>
<dbReference type="InterPro" id="IPR020843">
    <property type="entry name" value="ER"/>
</dbReference>
<dbReference type="EMBL" id="JAVRRT010000005">
    <property type="protein sequence ID" value="KAK5172203.1"/>
    <property type="molecule type" value="Genomic_DNA"/>
</dbReference>
<dbReference type="RefSeq" id="XP_064661047.1">
    <property type="nucleotide sequence ID" value="XM_064801096.1"/>
</dbReference>
<dbReference type="Pfam" id="PF00107">
    <property type="entry name" value="ADH_zinc_N"/>
    <property type="match status" value="1"/>
</dbReference>
<evidence type="ECO:0000256" key="3">
    <source>
        <dbReference type="ARBA" id="ARBA00022723"/>
    </source>
</evidence>
<proteinExistence type="inferred from homology"/>
<evidence type="ECO:0000256" key="1">
    <source>
        <dbReference type="ARBA" id="ARBA00001947"/>
    </source>
</evidence>
<evidence type="ECO:0000256" key="6">
    <source>
        <dbReference type="RuleBase" id="RU361277"/>
    </source>
</evidence>
<evidence type="ECO:0000313" key="8">
    <source>
        <dbReference type="EMBL" id="KAK5172203.1"/>
    </source>
</evidence>
<dbReference type="GO" id="GO:0004022">
    <property type="term" value="F:alcohol dehydrogenase (NAD+) activity"/>
    <property type="evidence" value="ECO:0007669"/>
    <property type="project" value="TreeGrafter"/>
</dbReference>
<name>A0AAV9PEZ4_9PEZI</name>
<gene>
    <name evidence="8" type="ORF">LTR77_003841</name>
</gene>
<keyword evidence="4 6" id="KW-0862">Zinc</keyword>
<keyword evidence="9" id="KW-1185">Reference proteome</keyword>
<dbReference type="PROSITE" id="PS00059">
    <property type="entry name" value="ADH_ZINC"/>
    <property type="match status" value="1"/>
</dbReference>
<evidence type="ECO:0000256" key="2">
    <source>
        <dbReference type="ARBA" id="ARBA00008072"/>
    </source>
</evidence>
<dbReference type="GO" id="GO:0008270">
    <property type="term" value="F:zinc ion binding"/>
    <property type="evidence" value="ECO:0007669"/>
    <property type="project" value="InterPro"/>
</dbReference>
<dbReference type="SUPFAM" id="SSF51735">
    <property type="entry name" value="NAD(P)-binding Rossmann-fold domains"/>
    <property type="match status" value="1"/>
</dbReference>
<dbReference type="SMART" id="SM00829">
    <property type="entry name" value="PKS_ER"/>
    <property type="match status" value="1"/>
</dbReference>
<evidence type="ECO:0000313" key="9">
    <source>
        <dbReference type="Proteomes" id="UP001337655"/>
    </source>
</evidence>
<reference evidence="8 9" key="1">
    <citation type="submission" date="2023-08" db="EMBL/GenBank/DDBJ databases">
        <title>Black Yeasts Isolated from many extreme environments.</title>
        <authorList>
            <person name="Coleine C."/>
            <person name="Stajich J.E."/>
            <person name="Selbmann L."/>
        </authorList>
    </citation>
    <scope>NUCLEOTIDE SEQUENCE [LARGE SCALE GENOMIC DNA]</scope>
    <source>
        <strain evidence="8 9">CCFEE 5935</strain>
    </source>
</reference>
<keyword evidence="5" id="KW-0560">Oxidoreductase</keyword>
<dbReference type="PANTHER" id="PTHR42940">
    <property type="entry name" value="ALCOHOL DEHYDROGENASE 1-RELATED"/>
    <property type="match status" value="1"/>
</dbReference>
<dbReference type="PANTHER" id="PTHR42940:SF1">
    <property type="entry name" value="ENOYL REDUCTASE (ER) DOMAIN-CONTAINING PROTEIN"/>
    <property type="match status" value="1"/>
</dbReference>
<evidence type="ECO:0000256" key="4">
    <source>
        <dbReference type="ARBA" id="ARBA00022833"/>
    </source>
</evidence>
<dbReference type="Pfam" id="PF08240">
    <property type="entry name" value="ADH_N"/>
    <property type="match status" value="1"/>
</dbReference>
<evidence type="ECO:0000259" key="7">
    <source>
        <dbReference type="SMART" id="SM00829"/>
    </source>
</evidence>
<protein>
    <recommendedName>
        <fullName evidence="7">Enoyl reductase (ER) domain-containing protein</fullName>
    </recommendedName>
</protein>
<comment type="similarity">
    <text evidence="2 6">Belongs to the zinc-containing alcohol dehydrogenase family.</text>
</comment>
<dbReference type="InterPro" id="IPR013149">
    <property type="entry name" value="ADH-like_C"/>
</dbReference>
<comment type="cofactor">
    <cofactor evidence="1 6">
        <name>Zn(2+)</name>
        <dbReference type="ChEBI" id="CHEBI:29105"/>
    </cofactor>
</comment>
<dbReference type="Proteomes" id="UP001337655">
    <property type="component" value="Unassembled WGS sequence"/>
</dbReference>
<dbReference type="InterPro" id="IPR011032">
    <property type="entry name" value="GroES-like_sf"/>
</dbReference>
<dbReference type="GeneID" id="89925187"/>
<keyword evidence="3 6" id="KW-0479">Metal-binding</keyword>
<dbReference type="AlphaFoldDB" id="A0AAV9PEZ4"/>
<dbReference type="InterPro" id="IPR002328">
    <property type="entry name" value="ADH_Zn_CS"/>
</dbReference>
<dbReference type="InterPro" id="IPR036291">
    <property type="entry name" value="NAD(P)-bd_dom_sf"/>
</dbReference>
<dbReference type="InterPro" id="IPR013154">
    <property type="entry name" value="ADH-like_N"/>
</dbReference>
<dbReference type="CDD" id="cd08297">
    <property type="entry name" value="CAD3"/>
    <property type="match status" value="1"/>
</dbReference>
<dbReference type="SUPFAM" id="SSF50129">
    <property type="entry name" value="GroES-like"/>
    <property type="match status" value="1"/>
</dbReference>
<dbReference type="GO" id="GO:0005737">
    <property type="term" value="C:cytoplasm"/>
    <property type="evidence" value="ECO:0007669"/>
    <property type="project" value="TreeGrafter"/>
</dbReference>
<sequence length="361" mass="38345">MAEPEIPQTCPAGVVVNPGPNFHLEVHDVPVPSPGPNELLLRLNCTGLCMSDVHYMLNDLPLPKQMQDFGVYSPGHEGAGVVVKVGEQVKGWKVGDRAGVKPMWDVCHNCEQCWTGIEQWCGSKLNTGIEVVGTYQQYITSPALYTTRIPDGVPDEVAGPIMCAASTMHRALTDSGLKAGKWVVFPGGGGGVGIQGVQLAKAMGMRPIVIDTGDAKEALAKRCGAVFIDFKKESNVAAKVVETADGIGAHGVMVTAWQTYKDSISYIGSRIGAIITCIGLPPTDADVTVGANPLIYAALKLTITGSIVGDMQDAAAALEYARRGELQSICEVRGLSKFPESVQQLKRGEVAGRIVIDFNKE</sequence>
<dbReference type="Gene3D" id="3.40.50.720">
    <property type="entry name" value="NAD(P)-binding Rossmann-like Domain"/>
    <property type="match status" value="1"/>
</dbReference>
<evidence type="ECO:0000256" key="5">
    <source>
        <dbReference type="ARBA" id="ARBA00023002"/>
    </source>
</evidence>
<accession>A0AAV9PEZ4</accession>
<dbReference type="Gene3D" id="3.90.180.10">
    <property type="entry name" value="Medium-chain alcohol dehydrogenases, catalytic domain"/>
    <property type="match status" value="1"/>
</dbReference>
<comment type="caution">
    <text evidence="8">The sequence shown here is derived from an EMBL/GenBank/DDBJ whole genome shotgun (WGS) entry which is preliminary data.</text>
</comment>
<organism evidence="8 9">
    <name type="scientific">Saxophila tyrrhenica</name>
    <dbReference type="NCBI Taxonomy" id="1690608"/>
    <lineage>
        <taxon>Eukaryota</taxon>
        <taxon>Fungi</taxon>
        <taxon>Dikarya</taxon>
        <taxon>Ascomycota</taxon>
        <taxon>Pezizomycotina</taxon>
        <taxon>Dothideomycetes</taxon>
        <taxon>Dothideomycetidae</taxon>
        <taxon>Mycosphaerellales</taxon>
        <taxon>Extremaceae</taxon>
        <taxon>Saxophila</taxon>
    </lineage>
</organism>